<dbReference type="OrthoDB" id="19344at2759"/>
<proteinExistence type="predicted"/>
<feature type="transmembrane region" description="Helical" evidence="1">
    <location>
        <begin position="142"/>
        <end position="164"/>
    </location>
</feature>
<keyword evidence="1" id="KW-0472">Membrane</keyword>
<protein>
    <submittedName>
        <fullName evidence="2">Uncharacterized protein</fullName>
    </submittedName>
</protein>
<keyword evidence="1" id="KW-0812">Transmembrane</keyword>
<feature type="transmembrane region" description="Helical" evidence="1">
    <location>
        <begin position="216"/>
        <end position="235"/>
    </location>
</feature>
<feature type="transmembrane region" description="Helical" evidence="1">
    <location>
        <begin position="176"/>
        <end position="195"/>
    </location>
</feature>
<dbReference type="Proteomes" id="UP000800041">
    <property type="component" value="Unassembled WGS sequence"/>
</dbReference>
<reference evidence="2" key="1">
    <citation type="journal article" date="2020" name="Stud. Mycol.">
        <title>101 Dothideomycetes genomes: a test case for predicting lifestyles and emergence of pathogens.</title>
        <authorList>
            <person name="Haridas S."/>
            <person name="Albert R."/>
            <person name="Binder M."/>
            <person name="Bloem J."/>
            <person name="Labutti K."/>
            <person name="Salamov A."/>
            <person name="Andreopoulos B."/>
            <person name="Baker S."/>
            <person name="Barry K."/>
            <person name="Bills G."/>
            <person name="Bluhm B."/>
            <person name="Cannon C."/>
            <person name="Castanera R."/>
            <person name="Culley D."/>
            <person name="Daum C."/>
            <person name="Ezra D."/>
            <person name="Gonzalez J."/>
            <person name="Henrissat B."/>
            <person name="Kuo A."/>
            <person name="Liang C."/>
            <person name="Lipzen A."/>
            <person name="Lutzoni F."/>
            <person name="Magnuson J."/>
            <person name="Mondo S."/>
            <person name="Nolan M."/>
            <person name="Ohm R."/>
            <person name="Pangilinan J."/>
            <person name="Park H.-J."/>
            <person name="Ramirez L."/>
            <person name="Alfaro M."/>
            <person name="Sun H."/>
            <person name="Tritt A."/>
            <person name="Yoshinaga Y."/>
            <person name="Zwiers L.-H."/>
            <person name="Turgeon B."/>
            <person name="Goodwin S."/>
            <person name="Spatafora J."/>
            <person name="Crous P."/>
            <person name="Grigoriev I."/>
        </authorList>
    </citation>
    <scope>NUCLEOTIDE SEQUENCE</scope>
    <source>
        <strain evidence="2">CBS 113979</strain>
    </source>
</reference>
<feature type="transmembrane region" description="Helical" evidence="1">
    <location>
        <begin position="96"/>
        <end position="121"/>
    </location>
</feature>
<feature type="transmembrane region" description="Helical" evidence="1">
    <location>
        <begin position="20"/>
        <end position="40"/>
    </location>
</feature>
<feature type="transmembrane region" description="Helical" evidence="1">
    <location>
        <begin position="255"/>
        <end position="280"/>
    </location>
</feature>
<evidence type="ECO:0000313" key="2">
    <source>
        <dbReference type="EMBL" id="KAF1985973.1"/>
    </source>
</evidence>
<evidence type="ECO:0000313" key="3">
    <source>
        <dbReference type="Proteomes" id="UP000800041"/>
    </source>
</evidence>
<name>A0A6G1GYD5_9PEZI</name>
<organism evidence="2 3">
    <name type="scientific">Aulographum hederae CBS 113979</name>
    <dbReference type="NCBI Taxonomy" id="1176131"/>
    <lineage>
        <taxon>Eukaryota</taxon>
        <taxon>Fungi</taxon>
        <taxon>Dikarya</taxon>
        <taxon>Ascomycota</taxon>
        <taxon>Pezizomycotina</taxon>
        <taxon>Dothideomycetes</taxon>
        <taxon>Pleosporomycetidae</taxon>
        <taxon>Aulographales</taxon>
        <taxon>Aulographaceae</taxon>
    </lineage>
</organism>
<sequence>MSFTSMWEGNLLNSPSDVIIDILILFAILFTSILQISKVYSVGSFVGISPYFLLFNALFDNIQLASMVLDAAYAWPSDGNPLLRRIADGDLRGFEAFGGLMGPLQIALQWVYPIALIILYSRSHPASNNTNNRNTGLSVRKTVIATTVFLHAVIFLFPTFPIALPRPKQHRFDMDLFIGFSTIVALLTAPVFILLRFVSQFMEMRHMEGKPGALSLLALSLQTALMFLMAGRWLLRLGMPTWEWRTVRAPLSLWYSWGFVAVNHFLQGLGCVILLGWCLFSRKGVDGVGQESSPLLG</sequence>
<keyword evidence="3" id="KW-1185">Reference proteome</keyword>
<dbReference type="EMBL" id="ML977159">
    <property type="protein sequence ID" value="KAF1985973.1"/>
    <property type="molecule type" value="Genomic_DNA"/>
</dbReference>
<gene>
    <name evidence="2" type="ORF">K402DRAFT_454658</name>
</gene>
<dbReference type="AlphaFoldDB" id="A0A6G1GYD5"/>
<keyword evidence="1" id="KW-1133">Transmembrane helix</keyword>
<accession>A0A6G1GYD5</accession>
<evidence type="ECO:0000256" key="1">
    <source>
        <dbReference type="SAM" id="Phobius"/>
    </source>
</evidence>